<proteinExistence type="predicted"/>
<keyword evidence="1" id="KW-0614">Plasmid</keyword>
<protein>
    <submittedName>
        <fullName evidence="1">Uncharacterized protein</fullName>
    </submittedName>
</protein>
<geneLocation type="plasmid" evidence="1 2">
    <name>p1196B</name>
</geneLocation>
<evidence type="ECO:0000313" key="2">
    <source>
        <dbReference type="Proteomes" id="UP000663552"/>
    </source>
</evidence>
<accession>A0A896TFD0</accession>
<name>A0A896TFD0_LACLC</name>
<gene>
    <name evidence="1" type="ORF">LL1196_pB24</name>
</gene>
<organism evidence="1 2">
    <name type="scientific">Lactococcus lactis subsp. cremoris</name>
    <name type="common">Streptococcus cremoris</name>
    <dbReference type="NCBI Taxonomy" id="1359"/>
    <lineage>
        <taxon>Bacteria</taxon>
        <taxon>Bacillati</taxon>
        <taxon>Bacillota</taxon>
        <taxon>Bacilli</taxon>
        <taxon>Lactobacillales</taxon>
        <taxon>Streptococcaceae</taxon>
        <taxon>Lactococcus</taxon>
    </lineage>
</organism>
<evidence type="ECO:0000313" key="1">
    <source>
        <dbReference type="EMBL" id="QSD64252.1"/>
    </source>
</evidence>
<reference evidence="1" key="1">
    <citation type="journal article" date="2020" name="Mol. Microbiol.">
        <title>The CWPS Rubik's cube: Linking diversity of cell wall polysaccharide structures with the encoded biosynthetic machinery of selected Lactococcus lactis strains.</title>
        <authorList>
            <person name="Mahony J."/>
            <person name="Frantzen C."/>
            <person name="Vinogradov E."/>
            <person name="Sadovskaya I."/>
            <person name="Theodorou I."/>
            <person name="Kelleher P."/>
            <person name="Chapot-Chartier M.P."/>
            <person name="Cambillau C."/>
            <person name="Holo H."/>
            <person name="van Sinderen D."/>
        </authorList>
    </citation>
    <scope>NUCLEOTIDE SEQUENCE</scope>
    <source>
        <strain evidence="1">1196</strain>
    </source>
</reference>
<dbReference type="Proteomes" id="UP000663552">
    <property type="component" value="Plasmid p1196C"/>
</dbReference>
<sequence>MKKLDMIVIGPGPAPPTAVIRRKSLCQQLNLKKKSKLLQVDAIRREYTIADVQKRWQSCQTFIDVLRKGILKCQGPSKNVGFGSLKM</sequence>
<dbReference type="AlphaFoldDB" id="A0A896TFD0"/>
<dbReference type="RefSeq" id="WP_242521218.1">
    <property type="nucleotide sequence ID" value="NZ_CP032150.2"/>
</dbReference>
<dbReference type="EMBL" id="CP032150">
    <property type="protein sequence ID" value="QSD64252.1"/>
    <property type="molecule type" value="Genomic_DNA"/>
</dbReference>